<evidence type="ECO:0000256" key="3">
    <source>
        <dbReference type="SAM" id="Phobius"/>
    </source>
</evidence>
<dbReference type="STRING" id="146817.SAMN04488502_102395"/>
<dbReference type="InterPro" id="IPR011055">
    <property type="entry name" value="Dup_hybrid_motif"/>
</dbReference>
<accession>A0A1G9R3I5</accession>
<keyword evidence="3" id="KW-1133">Transmembrane helix</keyword>
<sequence length="239" mass="25779">MPGNLRPIIFLRKKIQELLAPGWVKPKPVYLACGLLIIAGTLLSSVVISLQQTAVEQPAGYADGLEQPGAESLASPIADPAAAGTDSIRPPVESTAQADRRQQPVPAAAKPRKPQWPVKGEISREFGWQLHPVFHDWRYHPGLDISAADGTFVQAMLGGRIADIYTDNKTGLTIVIASGEYTISYGSLDTMNVSLKKGSYVNQGDQLGTVGACAAEPYTHLHLTVKADEQYIDPRNLLK</sequence>
<reference evidence="5 6" key="1">
    <citation type="submission" date="2016-10" db="EMBL/GenBank/DDBJ databases">
        <authorList>
            <person name="de Groot N.N."/>
        </authorList>
    </citation>
    <scope>NUCLEOTIDE SEQUENCE [LARGE SCALE GENOMIC DNA]</scope>
    <source>
        <strain evidence="5 6">DSM 1736</strain>
    </source>
</reference>
<proteinExistence type="predicted"/>
<name>A0A1G9R3I5_9FIRM</name>
<evidence type="ECO:0000313" key="6">
    <source>
        <dbReference type="Proteomes" id="UP000214880"/>
    </source>
</evidence>
<feature type="domain" description="M23ase beta-sheet core" evidence="4">
    <location>
        <begin position="139"/>
        <end position="234"/>
    </location>
</feature>
<dbReference type="InterPro" id="IPR016047">
    <property type="entry name" value="M23ase_b-sheet_dom"/>
</dbReference>
<dbReference type="EMBL" id="FNHB01000002">
    <property type="protein sequence ID" value="SDM17417.1"/>
    <property type="molecule type" value="Genomic_DNA"/>
</dbReference>
<dbReference type="CDD" id="cd12797">
    <property type="entry name" value="M23_peptidase"/>
    <property type="match status" value="1"/>
</dbReference>
<evidence type="ECO:0000313" key="5">
    <source>
        <dbReference type="EMBL" id="SDM17417.1"/>
    </source>
</evidence>
<keyword evidence="3" id="KW-0472">Membrane</keyword>
<keyword evidence="3" id="KW-0812">Transmembrane</keyword>
<organism evidence="5 6">
    <name type="scientific">Dendrosporobacter quercicolus</name>
    <dbReference type="NCBI Taxonomy" id="146817"/>
    <lineage>
        <taxon>Bacteria</taxon>
        <taxon>Bacillati</taxon>
        <taxon>Bacillota</taxon>
        <taxon>Negativicutes</taxon>
        <taxon>Selenomonadales</taxon>
        <taxon>Sporomusaceae</taxon>
        <taxon>Dendrosporobacter</taxon>
    </lineage>
</organism>
<dbReference type="SUPFAM" id="SSF51261">
    <property type="entry name" value="Duplicated hybrid motif"/>
    <property type="match status" value="1"/>
</dbReference>
<dbReference type="Proteomes" id="UP000214880">
    <property type="component" value="Unassembled WGS sequence"/>
</dbReference>
<evidence type="ECO:0000256" key="2">
    <source>
        <dbReference type="SAM" id="MobiDB-lite"/>
    </source>
</evidence>
<feature type="transmembrane region" description="Helical" evidence="3">
    <location>
        <begin position="29"/>
        <end position="50"/>
    </location>
</feature>
<keyword evidence="1" id="KW-0732">Signal</keyword>
<dbReference type="PANTHER" id="PTHR21666:SF289">
    <property type="entry name" value="L-ALA--D-GLU ENDOPEPTIDASE"/>
    <property type="match status" value="1"/>
</dbReference>
<evidence type="ECO:0000256" key="1">
    <source>
        <dbReference type="ARBA" id="ARBA00022729"/>
    </source>
</evidence>
<evidence type="ECO:0000259" key="4">
    <source>
        <dbReference type="Pfam" id="PF01551"/>
    </source>
</evidence>
<dbReference type="Pfam" id="PF01551">
    <property type="entry name" value="Peptidase_M23"/>
    <property type="match status" value="1"/>
</dbReference>
<protein>
    <submittedName>
        <fullName evidence="5">Peptidase family M23</fullName>
    </submittedName>
</protein>
<dbReference type="InterPro" id="IPR050570">
    <property type="entry name" value="Cell_wall_metabolism_enzyme"/>
</dbReference>
<dbReference type="Gene3D" id="2.70.70.10">
    <property type="entry name" value="Glucose Permease (Domain IIA)"/>
    <property type="match status" value="1"/>
</dbReference>
<gene>
    <name evidence="5" type="ORF">SAMN04488502_102395</name>
</gene>
<dbReference type="RefSeq" id="WP_173812821.1">
    <property type="nucleotide sequence ID" value="NZ_FNHB01000002.1"/>
</dbReference>
<keyword evidence="6" id="KW-1185">Reference proteome</keyword>
<dbReference type="AlphaFoldDB" id="A0A1G9R3I5"/>
<dbReference type="GO" id="GO:0004222">
    <property type="term" value="F:metalloendopeptidase activity"/>
    <property type="evidence" value="ECO:0007669"/>
    <property type="project" value="TreeGrafter"/>
</dbReference>
<dbReference type="PANTHER" id="PTHR21666">
    <property type="entry name" value="PEPTIDASE-RELATED"/>
    <property type="match status" value="1"/>
</dbReference>
<feature type="region of interest" description="Disordered" evidence="2">
    <location>
        <begin position="62"/>
        <end position="116"/>
    </location>
</feature>